<name>A0A6P0CCM3_9RHOB</name>
<protein>
    <submittedName>
        <fullName evidence="1">Antifreeze protein</fullName>
    </submittedName>
</protein>
<dbReference type="Proteomes" id="UP000468591">
    <property type="component" value="Unassembled WGS sequence"/>
</dbReference>
<accession>A0A6P0CCM3</accession>
<dbReference type="AlphaFoldDB" id="A0A6P0CCM3"/>
<organism evidence="1 2">
    <name type="scientific">Sulfitobacter sediminilitoris</name>
    <dbReference type="NCBI Taxonomy" id="2698830"/>
    <lineage>
        <taxon>Bacteria</taxon>
        <taxon>Pseudomonadati</taxon>
        <taxon>Pseudomonadota</taxon>
        <taxon>Alphaproteobacteria</taxon>
        <taxon>Rhodobacterales</taxon>
        <taxon>Roseobacteraceae</taxon>
        <taxon>Sulfitobacter</taxon>
    </lineage>
</organism>
<sequence>MKHLDLFSLHMRVTTLMIETQAVVVLRLMGMAGIIPAHHGENHLMVSEKGPAMAQAFTEASMAMMAGKQPDQVFSAAMDPISKRVKSNHKRLTR</sequence>
<comment type="caution">
    <text evidence="1">The sequence shown here is derived from an EMBL/GenBank/DDBJ whole genome shotgun (WGS) entry which is preliminary data.</text>
</comment>
<reference evidence="1 2" key="1">
    <citation type="submission" date="2020-01" db="EMBL/GenBank/DDBJ databases">
        <title>Sulfitobacter sediminilitoris sp. nov., isolated from a tidal flat.</title>
        <authorList>
            <person name="Park S."/>
            <person name="Yoon J.-H."/>
        </authorList>
    </citation>
    <scope>NUCLEOTIDE SEQUENCE [LARGE SCALE GENOMIC DNA]</scope>
    <source>
        <strain evidence="1 2">JBTF-M27</strain>
    </source>
</reference>
<gene>
    <name evidence="1" type="ORF">GV827_10940</name>
</gene>
<proteinExistence type="predicted"/>
<evidence type="ECO:0000313" key="1">
    <source>
        <dbReference type="EMBL" id="NEK22918.1"/>
    </source>
</evidence>
<dbReference type="EMBL" id="JAABNT010000005">
    <property type="protein sequence ID" value="NEK22918.1"/>
    <property type="molecule type" value="Genomic_DNA"/>
</dbReference>
<evidence type="ECO:0000313" key="2">
    <source>
        <dbReference type="Proteomes" id="UP000468591"/>
    </source>
</evidence>
<dbReference type="RefSeq" id="WP_164353834.1">
    <property type="nucleotide sequence ID" value="NZ_JAABNT010000005.1"/>
</dbReference>
<keyword evidence="2" id="KW-1185">Reference proteome</keyword>